<dbReference type="AlphaFoldDB" id="A0A1J5T3E6"/>
<name>A0A1J5T3E6_9ZZZZ</name>
<comment type="caution">
    <text evidence="2">The sequence shown here is derived from an EMBL/GenBank/DDBJ whole genome shotgun (WGS) entry which is preliminary data.</text>
</comment>
<protein>
    <recommendedName>
        <fullName evidence="3">DUF3800 domain-containing protein</fullName>
    </recommendedName>
</protein>
<feature type="region of interest" description="Disordered" evidence="1">
    <location>
        <begin position="1"/>
        <end position="20"/>
    </location>
</feature>
<dbReference type="Pfam" id="PF12686">
    <property type="entry name" value="DUF3800"/>
    <property type="match status" value="1"/>
</dbReference>
<sequence>MTDQETDQSGGGVSPVTDKSIARKLRTEREKAELLKSLTAEDFSTLKTRVAAVLNLYPSARDSDIVLCLKYWAMFQPDIYRPDALSPSDLFRLERLHYIVRARAMIQNEYGLFVASEKIKHHRKKNEQTVKAEILAEQPARSIVKVYADETGKNGKFVMVAAVWALSGIGVFKVSSAIDSWRRSSSFATREMHFSKLGKNDADSLSDYLRVIKQNSEYLSFKIIGIERSRTRRPVEELVAKLHEQMLKKGALHELESGRISLPRVIEVTIDEEDSLDAIALSEMKASIDAFFTGRFPDGSLSVGEIASASSRRSALLQLADVVAGAINRRRNHDGERNYKCEFADQIIEELNLVVEEGDDDTSDSATVLSL</sequence>
<accession>A0A1J5T3E6</accession>
<evidence type="ECO:0000256" key="1">
    <source>
        <dbReference type="SAM" id="MobiDB-lite"/>
    </source>
</evidence>
<gene>
    <name evidence="2" type="ORF">GALL_36490</name>
</gene>
<dbReference type="EMBL" id="MLJW01000009">
    <property type="protein sequence ID" value="OIR15327.1"/>
    <property type="molecule type" value="Genomic_DNA"/>
</dbReference>
<dbReference type="InterPro" id="IPR024524">
    <property type="entry name" value="DUF3800"/>
</dbReference>
<proteinExistence type="predicted"/>
<evidence type="ECO:0000313" key="2">
    <source>
        <dbReference type="EMBL" id="OIR15327.1"/>
    </source>
</evidence>
<organism evidence="2">
    <name type="scientific">mine drainage metagenome</name>
    <dbReference type="NCBI Taxonomy" id="410659"/>
    <lineage>
        <taxon>unclassified sequences</taxon>
        <taxon>metagenomes</taxon>
        <taxon>ecological metagenomes</taxon>
    </lineage>
</organism>
<evidence type="ECO:0008006" key="3">
    <source>
        <dbReference type="Google" id="ProtNLM"/>
    </source>
</evidence>
<reference evidence="2" key="1">
    <citation type="submission" date="2016-10" db="EMBL/GenBank/DDBJ databases">
        <title>Sequence of Gallionella enrichment culture.</title>
        <authorList>
            <person name="Poehlein A."/>
            <person name="Muehling M."/>
            <person name="Daniel R."/>
        </authorList>
    </citation>
    <scope>NUCLEOTIDE SEQUENCE</scope>
</reference>